<dbReference type="EMBL" id="KZ668965">
    <property type="protein sequence ID" value="PPR86498.1"/>
    <property type="molecule type" value="Genomic_DNA"/>
</dbReference>
<protein>
    <submittedName>
        <fullName evidence="1">Uncharacterized protein</fullName>
    </submittedName>
</protein>
<accession>A0A2P5W609</accession>
<reference evidence="1 2" key="1">
    <citation type="submission" date="2015-01" db="EMBL/GenBank/DDBJ databases">
        <title>Genome of allotetraploid Gossypium barbadense reveals genomic plasticity and fiber elongation in cotton evolution.</title>
        <authorList>
            <person name="Chen X."/>
            <person name="Liu X."/>
            <person name="Zhao B."/>
            <person name="Zheng H."/>
            <person name="Hu Y."/>
            <person name="Lu G."/>
            <person name="Yang C."/>
            <person name="Chen J."/>
            <person name="Shan C."/>
            <person name="Zhang L."/>
            <person name="Zhou Y."/>
            <person name="Wang L."/>
            <person name="Guo W."/>
            <person name="Bai Y."/>
            <person name="Ruan J."/>
            <person name="Shangguan X."/>
            <person name="Mao Y."/>
            <person name="Jiang J."/>
            <person name="Zhu Y."/>
            <person name="Lei J."/>
            <person name="Kang H."/>
            <person name="Chen S."/>
            <person name="He X."/>
            <person name="Wang R."/>
            <person name="Wang Y."/>
            <person name="Chen J."/>
            <person name="Wang L."/>
            <person name="Yu S."/>
            <person name="Wang B."/>
            <person name="Wei J."/>
            <person name="Song S."/>
            <person name="Lu X."/>
            <person name="Gao Z."/>
            <person name="Gu W."/>
            <person name="Deng X."/>
            <person name="Ma D."/>
            <person name="Wang S."/>
            <person name="Liang W."/>
            <person name="Fang L."/>
            <person name="Cai C."/>
            <person name="Zhu X."/>
            <person name="Zhou B."/>
            <person name="Zhang Y."/>
            <person name="Chen Z."/>
            <person name="Xu S."/>
            <person name="Zhu R."/>
            <person name="Wang S."/>
            <person name="Zhang T."/>
            <person name="Zhao G."/>
        </authorList>
    </citation>
    <scope>NUCLEOTIDE SEQUENCE [LARGE SCALE GENOMIC DNA]</scope>
    <source>
        <strain evidence="2">cv. Xinhai21</strain>
        <tissue evidence="1">Leaf</tissue>
    </source>
</reference>
<gene>
    <name evidence="1" type="ORF">GOBAR_AA34192</name>
</gene>
<evidence type="ECO:0000313" key="1">
    <source>
        <dbReference type="EMBL" id="PPR86498.1"/>
    </source>
</evidence>
<organism evidence="1 2">
    <name type="scientific">Gossypium barbadense</name>
    <name type="common">Sea Island cotton</name>
    <name type="synonym">Hibiscus barbadensis</name>
    <dbReference type="NCBI Taxonomy" id="3634"/>
    <lineage>
        <taxon>Eukaryota</taxon>
        <taxon>Viridiplantae</taxon>
        <taxon>Streptophyta</taxon>
        <taxon>Embryophyta</taxon>
        <taxon>Tracheophyta</taxon>
        <taxon>Spermatophyta</taxon>
        <taxon>Magnoliopsida</taxon>
        <taxon>eudicotyledons</taxon>
        <taxon>Gunneridae</taxon>
        <taxon>Pentapetalae</taxon>
        <taxon>rosids</taxon>
        <taxon>malvids</taxon>
        <taxon>Malvales</taxon>
        <taxon>Malvaceae</taxon>
        <taxon>Malvoideae</taxon>
        <taxon>Gossypium</taxon>
    </lineage>
</organism>
<evidence type="ECO:0000313" key="2">
    <source>
        <dbReference type="Proteomes" id="UP000239757"/>
    </source>
</evidence>
<proteinExistence type="predicted"/>
<sequence length="76" mass="8112">MAFMNYGGASSMAPLLNVPSDWWSGSLAAANPTVNPFLVPNRVPDFGRFGDWAPYALGHLLGIMFGQLGHLLGHIA</sequence>
<dbReference type="Proteomes" id="UP000239757">
    <property type="component" value="Unassembled WGS sequence"/>
</dbReference>
<dbReference type="AlphaFoldDB" id="A0A2P5W609"/>
<name>A0A2P5W609_GOSBA</name>